<dbReference type="AlphaFoldDB" id="A0A3N4K029"/>
<name>A0A3N4K029_9PEZI</name>
<gene>
    <name evidence="1" type="ORF">L873DRAFT_44005</name>
</gene>
<evidence type="ECO:0000313" key="1">
    <source>
        <dbReference type="EMBL" id="RPB04010.1"/>
    </source>
</evidence>
<keyword evidence="2" id="KW-1185">Reference proteome</keyword>
<evidence type="ECO:0000313" key="2">
    <source>
        <dbReference type="Proteomes" id="UP000276215"/>
    </source>
</evidence>
<reference evidence="1 2" key="1">
    <citation type="journal article" date="2018" name="Nat. Ecol. Evol.">
        <title>Pezizomycetes genomes reveal the molecular basis of ectomycorrhizal truffle lifestyle.</title>
        <authorList>
            <person name="Murat C."/>
            <person name="Payen T."/>
            <person name="Noel B."/>
            <person name="Kuo A."/>
            <person name="Morin E."/>
            <person name="Chen J."/>
            <person name="Kohler A."/>
            <person name="Krizsan K."/>
            <person name="Balestrini R."/>
            <person name="Da Silva C."/>
            <person name="Montanini B."/>
            <person name="Hainaut M."/>
            <person name="Levati E."/>
            <person name="Barry K.W."/>
            <person name="Belfiori B."/>
            <person name="Cichocki N."/>
            <person name="Clum A."/>
            <person name="Dockter R.B."/>
            <person name="Fauchery L."/>
            <person name="Guy J."/>
            <person name="Iotti M."/>
            <person name="Le Tacon F."/>
            <person name="Lindquist E.A."/>
            <person name="Lipzen A."/>
            <person name="Malagnac F."/>
            <person name="Mello A."/>
            <person name="Molinier V."/>
            <person name="Miyauchi S."/>
            <person name="Poulain J."/>
            <person name="Riccioni C."/>
            <person name="Rubini A."/>
            <person name="Sitrit Y."/>
            <person name="Splivallo R."/>
            <person name="Traeger S."/>
            <person name="Wang M."/>
            <person name="Zifcakova L."/>
            <person name="Wipf D."/>
            <person name="Zambonelli A."/>
            <person name="Paolocci F."/>
            <person name="Nowrousian M."/>
            <person name="Ottonello S."/>
            <person name="Baldrian P."/>
            <person name="Spatafora J.W."/>
            <person name="Henrissat B."/>
            <person name="Nagy L.G."/>
            <person name="Aury J.M."/>
            <person name="Wincker P."/>
            <person name="Grigoriev I.V."/>
            <person name="Bonfante P."/>
            <person name="Martin F.M."/>
        </authorList>
    </citation>
    <scope>NUCLEOTIDE SEQUENCE [LARGE SCALE GENOMIC DNA]</scope>
    <source>
        <strain evidence="1 2">120613-1</strain>
    </source>
</reference>
<accession>A0A3N4K029</accession>
<dbReference type="OrthoDB" id="5459121at2759"/>
<dbReference type="EMBL" id="ML120360">
    <property type="protein sequence ID" value="RPB04010.1"/>
    <property type="molecule type" value="Genomic_DNA"/>
</dbReference>
<proteinExistence type="predicted"/>
<dbReference type="Proteomes" id="UP000276215">
    <property type="component" value="Unassembled WGS sequence"/>
</dbReference>
<organism evidence="1 2">
    <name type="scientific">Choiromyces venosus 120613-1</name>
    <dbReference type="NCBI Taxonomy" id="1336337"/>
    <lineage>
        <taxon>Eukaryota</taxon>
        <taxon>Fungi</taxon>
        <taxon>Dikarya</taxon>
        <taxon>Ascomycota</taxon>
        <taxon>Pezizomycotina</taxon>
        <taxon>Pezizomycetes</taxon>
        <taxon>Pezizales</taxon>
        <taxon>Tuberaceae</taxon>
        <taxon>Choiromyces</taxon>
    </lineage>
</organism>
<protein>
    <submittedName>
        <fullName evidence="1">Uncharacterized protein</fullName>
    </submittedName>
</protein>
<sequence>MWKIRKVFGVFKRQIINEIALRILTKPVAKIGYKYNNLLKSYGEAVKLNGQSGWELTEQDIDEGRREL</sequence>